<name>A0A0D2I9D2_9EURO</name>
<evidence type="ECO:0000313" key="4">
    <source>
        <dbReference type="Proteomes" id="UP000053617"/>
    </source>
</evidence>
<feature type="compositionally biased region" description="Polar residues" evidence="1">
    <location>
        <begin position="272"/>
        <end position="281"/>
    </location>
</feature>
<dbReference type="EMBL" id="KN847484">
    <property type="protein sequence ID" value="KIW99870.1"/>
    <property type="molecule type" value="Genomic_DNA"/>
</dbReference>
<dbReference type="GeneID" id="25298869"/>
<feature type="compositionally biased region" description="Basic and acidic residues" evidence="1">
    <location>
        <begin position="348"/>
        <end position="361"/>
    </location>
</feature>
<feature type="region of interest" description="Disordered" evidence="1">
    <location>
        <begin position="381"/>
        <end position="416"/>
    </location>
</feature>
<organism evidence="3 4">
    <name type="scientific">Rhinocladiella mackenziei CBS 650.93</name>
    <dbReference type="NCBI Taxonomy" id="1442369"/>
    <lineage>
        <taxon>Eukaryota</taxon>
        <taxon>Fungi</taxon>
        <taxon>Dikarya</taxon>
        <taxon>Ascomycota</taxon>
        <taxon>Pezizomycotina</taxon>
        <taxon>Eurotiomycetes</taxon>
        <taxon>Chaetothyriomycetidae</taxon>
        <taxon>Chaetothyriales</taxon>
        <taxon>Herpotrichiellaceae</taxon>
        <taxon>Rhinocladiella</taxon>
    </lineage>
</organism>
<dbReference type="SUPFAM" id="SSF82549">
    <property type="entry name" value="DAK1/DegV-like"/>
    <property type="match status" value="1"/>
</dbReference>
<sequence>MDVPMYKFEHSMLELPASYGVSVEDMVMFNLGENDEEKTLDIDSTISSTGSVNSAGAGALLVAKSCDALVNLGYNQHDVRKVGDLVARNLMTCDSALLSMETVPEQDERARQDIGRTVESMLKRLLAENIPRSRTVTVNSNEPVVLINQNQADQRINKVAFNRVMDEVVRQLQQNWNIWPVRVYAGPFVPMGSGNVNGRSNGFSITLLNVVNTDIGGPSMVQLLDAPCDAPEWTCFVRKEARRERDLLYREEQRTSFSEDEEGVPRDDASERSLQSGGAESTDSESSDLAMLKASKGPPAPAQESTSEGPSSDVAFPLPASEDVFGAQSGSPGTATEPKEISLSQDRGLPERRIEHPTWQRHDDSMSLLDLIRSQASMVAPLGKEGRTSGEKESDIGVPPESETVHDPSDDGFEVV</sequence>
<dbReference type="AlphaFoldDB" id="A0A0D2I9D2"/>
<dbReference type="GO" id="GO:0005829">
    <property type="term" value="C:cytosol"/>
    <property type="evidence" value="ECO:0007669"/>
    <property type="project" value="TreeGrafter"/>
</dbReference>
<evidence type="ECO:0000256" key="1">
    <source>
        <dbReference type="SAM" id="MobiDB-lite"/>
    </source>
</evidence>
<dbReference type="PANTHER" id="PTHR28629:SF14">
    <property type="entry name" value="DIHYDROXYACETONE KINASE 1"/>
    <property type="match status" value="1"/>
</dbReference>
<feature type="domain" description="DhaK" evidence="2">
    <location>
        <begin position="1"/>
        <end position="233"/>
    </location>
</feature>
<dbReference type="PANTHER" id="PTHR28629">
    <property type="entry name" value="TRIOKINASE/FMN CYCLASE"/>
    <property type="match status" value="1"/>
</dbReference>
<feature type="region of interest" description="Disordered" evidence="1">
    <location>
        <begin position="252"/>
        <end position="361"/>
    </location>
</feature>
<dbReference type="RefSeq" id="XP_013267083.1">
    <property type="nucleotide sequence ID" value="XM_013411629.1"/>
</dbReference>
<dbReference type="GO" id="GO:0004371">
    <property type="term" value="F:glycerone kinase activity"/>
    <property type="evidence" value="ECO:0007669"/>
    <property type="project" value="InterPro"/>
</dbReference>
<keyword evidence="4" id="KW-1185">Reference proteome</keyword>
<dbReference type="HOGENOM" id="CLU_676201_0_0_1"/>
<dbReference type="InterPro" id="IPR004006">
    <property type="entry name" value="DhaK_dom"/>
</dbReference>
<reference evidence="3 4" key="1">
    <citation type="submission" date="2015-01" db="EMBL/GenBank/DDBJ databases">
        <title>The Genome Sequence of Rhinocladiella mackenzie CBS 650.93.</title>
        <authorList>
            <consortium name="The Broad Institute Genomics Platform"/>
            <person name="Cuomo C."/>
            <person name="de Hoog S."/>
            <person name="Gorbushina A."/>
            <person name="Stielow B."/>
            <person name="Teixiera M."/>
            <person name="Abouelleil A."/>
            <person name="Chapman S.B."/>
            <person name="Priest M."/>
            <person name="Young S.K."/>
            <person name="Wortman J."/>
            <person name="Nusbaum C."/>
            <person name="Birren B."/>
        </authorList>
    </citation>
    <scope>NUCLEOTIDE SEQUENCE [LARGE SCALE GENOMIC DNA]</scope>
    <source>
        <strain evidence="3 4">CBS 650.93</strain>
    </source>
</reference>
<evidence type="ECO:0000259" key="2">
    <source>
        <dbReference type="PROSITE" id="PS51481"/>
    </source>
</evidence>
<feature type="compositionally biased region" description="Basic and acidic residues" evidence="1">
    <location>
        <begin position="384"/>
        <end position="395"/>
    </location>
</feature>
<dbReference type="OrthoDB" id="4152926at2759"/>
<dbReference type="Gene3D" id="3.30.1180.20">
    <property type="entry name" value="Dihydroxyacetone kinase, domain 2"/>
    <property type="match status" value="1"/>
</dbReference>
<dbReference type="PROSITE" id="PS51481">
    <property type="entry name" value="DHAK"/>
    <property type="match status" value="1"/>
</dbReference>
<dbReference type="InterPro" id="IPR050861">
    <property type="entry name" value="Dihydroxyacetone_Kinase"/>
</dbReference>
<accession>A0A0D2I9D2</accession>
<dbReference type="GO" id="GO:0019563">
    <property type="term" value="P:glycerol catabolic process"/>
    <property type="evidence" value="ECO:0007669"/>
    <property type="project" value="TreeGrafter"/>
</dbReference>
<gene>
    <name evidence="3" type="ORF">Z518_10798</name>
</gene>
<dbReference type="Proteomes" id="UP000053617">
    <property type="component" value="Unassembled WGS sequence"/>
</dbReference>
<proteinExistence type="predicted"/>
<evidence type="ECO:0000313" key="3">
    <source>
        <dbReference type="EMBL" id="KIW99870.1"/>
    </source>
</evidence>
<dbReference type="STRING" id="1442369.A0A0D2I9D2"/>
<protein>
    <recommendedName>
        <fullName evidence="2">DhaK domain-containing protein</fullName>
    </recommendedName>
</protein>
<dbReference type="VEuPathDB" id="FungiDB:Z518_10798"/>